<organism evidence="2">
    <name type="scientific">Picea sitchensis</name>
    <name type="common">Sitka spruce</name>
    <name type="synonym">Pinus sitchensis</name>
    <dbReference type="NCBI Taxonomy" id="3332"/>
    <lineage>
        <taxon>Eukaryota</taxon>
        <taxon>Viridiplantae</taxon>
        <taxon>Streptophyta</taxon>
        <taxon>Embryophyta</taxon>
        <taxon>Tracheophyta</taxon>
        <taxon>Spermatophyta</taxon>
        <taxon>Pinopsida</taxon>
        <taxon>Pinidae</taxon>
        <taxon>Conifers I</taxon>
        <taxon>Pinales</taxon>
        <taxon>Pinaceae</taxon>
        <taxon>Picea</taxon>
    </lineage>
</organism>
<protein>
    <submittedName>
        <fullName evidence="2">Uncharacterized protein</fullName>
    </submittedName>
</protein>
<proteinExistence type="evidence at transcript level"/>
<keyword evidence="1" id="KW-0812">Transmembrane</keyword>
<accession>A9NL69</accession>
<dbReference type="AlphaFoldDB" id="A9NL69"/>
<keyword evidence="1" id="KW-0472">Membrane</keyword>
<reference evidence="2" key="1">
    <citation type="journal article" date="2008" name="BMC Genomics">
        <title>A conifer genomics resource of 200,000 spruce (Picea spp.) ESTs and 6,464 high-quality, sequence-finished full-length cDNAs for Sitka spruce (Picea sitchensis).</title>
        <authorList>
            <person name="Ralph S.G."/>
            <person name="Chun H.J."/>
            <person name="Kolosova N."/>
            <person name="Cooper D."/>
            <person name="Oddy C."/>
            <person name="Ritland C.E."/>
            <person name="Kirkpatrick R."/>
            <person name="Moore R."/>
            <person name="Barber S."/>
            <person name="Holt R.A."/>
            <person name="Jones S.J."/>
            <person name="Marra M.A."/>
            <person name="Douglas C.J."/>
            <person name="Ritland K."/>
            <person name="Bohlmann J."/>
        </authorList>
    </citation>
    <scope>NUCLEOTIDE SEQUENCE</scope>
    <source>
        <tissue evidence="2">Green portion of the leader tissue</tissue>
    </source>
</reference>
<name>A9NL69_PICSI</name>
<evidence type="ECO:0000256" key="1">
    <source>
        <dbReference type="SAM" id="Phobius"/>
    </source>
</evidence>
<evidence type="ECO:0000313" key="2">
    <source>
        <dbReference type="EMBL" id="ABK21380.1"/>
    </source>
</evidence>
<dbReference type="EMBL" id="EF082001">
    <property type="protein sequence ID" value="ABK21380.1"/>
    <property type="molecule type" value="mRNA"/>
</dbReference>
<feature type="transmembrane region" description="Helical" evidence="1">
    <location>
        <begin position="21"/>
        <end position="39"/>
    </location>
</feature>
<keyword evidence="1" id="KW-1133">Transmembrane helix</keyword>
<sequence>MKDTNLFMELRWLPASCSEDAGAFGGASMFIPVMVIVIVEGKF</sequence>